<feature type="region of interest" description="Disordered" evidence="1">
    <location>
        <begin position="12"/>
        <end position="34"/>
    </location>
</feature>
<evidence type="ECO:0000313" key="2">
    <source>
        <dbReference type="EMBL" id="KAG8626807.1"/>
    </source>
</evidence>
<reference evidence="2" key="1">
    <citation type="submission" date="2021-07" db="EMBL/GenBank/DDBJ databases">
        <title>Elsinoe batatas strain:CRI-CJ2 Genome sequencing and assembly.</title>
        <authorList>
            <person name="Huang L."/>
        </authorList>
    </citation>
    <scope>NUCLEOTIDE SEQUENCE</scope>
    <source>
        <strain evidence="2">CRI-CJ2</strain>
    </source>
</reference>
<keyword evidence="3" id="KW-1185">Reference proteome</keyword>
<accession>A0A8K0PFR1</accession>
<feature type="region of interest" description="Disordered" evidence="1">
    <location>
        <begin position="179"/>
        <end position="213"/>
    </location>
</feature>
<evidence type="ECO:0000313" key="3">
    <source>
        <dbReference type="Proteomes" id="UP000809789"/>
    </source>
</evidence>
<sequence length="284" mass="31330">MAPTVQKPVRIKSKKTEAAAGAKGNVATGGSTATAHDQAAHDQAACDRDWTEEFYDIWDSVCDLLIERKYDDCFDACHAILKKPHPRFLRVKCFLAMAMCELKDDLSWADHWIKVARRFYAHLPKVYDRKQQVFIEVYARLGYEVEFVANEVKRYRLVKQGKIKDKDVEYDMAMNEAMEKDEEPKEGKGQVTLGEGEGKATVAEGEGEVASREGKSEVAVADGNADGMRDAAMDAKEVDIEPQGVGGTSKARGTVRGSACFGWVGGNADAFAQVMAFAMNQEEG</sequence>
<proteinExistence type="predicted"/>
<evidence type="ECO:0000256" key="1">
    <source>
        <dbReference type="SAM" id="MobiDB-lite"/>
    </source>
</evidence>
<comment type="caution">
    <text evidence="2">The sequence shown here is derived from an EMBL/GenBank/DDBJ whole genome shotgun (WGS) entry which is preliminary data.</text>
</comment>
<dbReference type="AlphaFoldDB" id="A0A8K0PFR1"/>
<name>A0A8K0PFR1_9PEZI</name>
<dbReference type="EMBL" id="JAESVG020000006">
    <property type="protein sequence ID" value="KAG8626807.1"/>
    <property type="molecule type" value="Genomic_DNA"/>
</dbReference>
<gene>
    <name evidence="2" type="ORF">KVT40_005752</name>
</gene>
<dbReference type="Proteomes" id="UP000809789">
    <property type="component" value="Unassembled WGS sequence"/>
</dbReference>
<organism evidence="2 3">
    <name type="scientific">Elsinoe batatas</name>
    <dbReference type="NCBI Taxonomy" id="2601811"/>
    <lineage>
        <taxon>Eukaryota</taxon>
        <taxon>Fungi</taxon>
        <taxon>Dikarya</taxon>
        <taxon>Ascomycota</taxon>
        <taxon>Pezizomycotina</taxon>
        <taxon>Dothideomycetes</taxon>
        <taxon>Dothideomycetidae</taxon>
        <taxon>Myriangiales</taxon>
        <taxon>Elsinoaceae</taxon>
        <taxon>Elsinoe</taxon>
    </lineage>
</organism>
<dbReference type="OrthoDB" id="10511646at2759"/>
<protein>
    <submittedName>
        <fullName evidence="2">Uncharacterized protein</fullName>
    </submittedName>
</protein>